<dbReference type="GO" id="GO:0003677">
    <property type="term" value="F:DNA binding"/>
    <property type="evidence" value="ECO:0007669"/>
    <property type="project" value="UniProtKB-KW"/>
</dbReference>
<dbReference type="PANTHER" id="PTHR33204:SF29">
    <property type="entry name" value="TRANSCRIPTIONAL REGULATOR"/>
    <property type="match status" value="1"/>
</dbReference>
<evidence type="ECO:0000256" key="1">
    <source>
        <dbReference type="ARBA" id="ARBA00023015"/>
    </source>
</evidence>
<dbReference type="InterPro" id="IPR002577">
    <property type="entry name" value="HTH_HxlR"/>
</dbReference>
<evidence type="ECO:0000256" key="2">
    <source>
        <dbReference type="ARBA" id="ARBA00023125"/>
    </source>
</evidence>
<dbReference type="PROSITE" id="PS51118">
    <property type="entry name" value="HTH_HXLR"/>
    <property type="match status" value="1"/>
</dbReference>
<keyword evidence="3" id="KW-0804">Transcription</keyword>
<dbReference type="Proteomes" id="UP000030647">
    <property type="component" value="Unassembled WGS sequence"/>
</dbReference>
<accession>U4TP37</accession>
<organism evidence="5 6">
    <name type="scientific">Schleiferilactobacillus shenzhenensis LY-73</name>
    <dbReference type="NCBI Taxonomy" id="1231336"/>
    <lineage>
        <taxon>Bacteria</taxon>
        <taxon>Bacillati</taxon>
        <taxon>Bacillota</taxon>
        <taxon>Bacilli</taxon>
        <taxon>Lactobacillales</taxon>
        <taxon>Lactobacillaceae</taxon>
        <taxon>Schleiferilactobacillus</taxon>
    </lineage>
</organism>
<dbReference type="SUPFAM" id="SSF46785">
    <property type="entry name" value="Winged helix' DNA-binding domain"/>
    <property type="match status" value="1"/>
</dbReference>
<keyword evidence="1" id="KW-0805">Transcription regulation</keyword>
<name>U4TP37_9LACO</name>
<dbReference type="PANTHER" id="PTHR33204">
    <property type="entry name" value="TRANSCRIPTIONAL REGULATOR, MARR FAMILY"/>
    <property type="match status" value="1"/>
</dbReference>
<keyword evidence="6" id="KW-1185">Reference proteome</keyword>
<keyword evidence="2" id="KW-0238">DNA-binding</keyword>
<evidence type="ECO:0000313" key="5">
    <source>
        <dbReference type="EMBL" id="ERL65984.1"/>
    </source>
</evidence>
<gene>
    <name evidence="5" type="primary">ydeP</name>
    <name evidence="5" type="ORF">L248_2060</name>
</gene>
<dbReference type="InterPro" id="IPR036390">
    <property type="entry name" value="WH_DNA-bd_sf"/>
</dbReference>
<dbReference type="OrthoDB" id="9791143at2"/>
<dbReference type="RefSeq" id="WP_022528927.1">
    <property type="nucleotide sequence ID" value="NZ_KI271584.1"/>
</dbReference>
<reference evidence="6" key="1">
    <citation type="journal article" date="2013" name="Genome Announc.">
        <title>Whole-Genome Sequencing of Lactobacillus shenzhenensis Strain LY-73T.</title>
        <authorList>
            <person name="Lin Z."/>
            <person name="Liu Z."/>
            <person name="Yang R."/>
            <person name="Zou Y."/>
            <person name="Wan D."/>
            <person name="Chen J."/>
            <person name="Guo M."/>
            <person name="Zhao J."/>
            <person name="Fang C."/>
            <person name="Yang R."/>
            <person name="Liu F."/>
        </authorList>
    </citation>
    <scope>NUCLEOTIDE SEQUENCE [LARGE SCALE GENOMIC DNA]</scope>
    <source>
        <strain evidence="6">LY-73</strain>
    </source>
</reference>
<evidence type="ECO:0000313" key="6">
    <source>
        <dbReference type="Proteomes" id="UP000030647"/>
    </source>
</evidence>
<dbReference type="HOGENOM" id="CLU_111585_5_0_9"/>
<dbReference type="eggNOG" id="COG1733">
    <property type="taxonomic scope" value="Bacteria"/>
</dbReference>
<protein>
    <submittedName>
        <fullName evidence="5">YdeP</fullName>
    </submittedName>
</protein>
<proteinExistence type="predicted"/>
<sequence length="121" mass="13049">MKRHEVYDCAAGCPVQSTVQFIAGKWKSVILYHLLQGDATQFSTLDRAIPSVSPRMLALQLAQLEADGIIVKKCGPAVDNRTMVYALTPFGQTLAPVIQAMAAWGTAYNAAQKDKQAAAEP</sequence>
<dbReference type="EMBL" id="KI271584">
    <property type="protein sequence ID" value="ERL65984.1"/>
    <property type="molecule type" value="Genomic_DNA"/>
</dbReference>
<dbReference type="Gene3D" id="1.10.10.10">
    <property type="entry name" value="Winged helix-like DNA-binding domain superfamily/Winged helix DNA-binding domain"/>
    <property type="match status" value="1"/>
</dbReference>
<dbReference type="STRING" id="1231336.L248_2060"/>
<dbReference type="Pfam" id="PF01638">
    <property type="entry name" value="HxlR"/>
    <property type="match status" value="1"/>
</dbReference>
<evidence type="ECO:0000259" key="4">
    <source>
        <dbReference type="PROSITE" id="PS51118"/>
    </source>
</evidence>
<feature type="domain" description="HTH hxlR-type" evidence="4">
    <location>
        <begin position="13"/>
        <end position="113"/>
    </location>
</feature>
<evidence type="ECO:0000256" key="3">
    <source>
        <dbReference type="ARBA" id="ARBA00023163"/>
    </source>
</evidence>
<dbReference type="InterPro" id="IPR036388">
    <property type="entry name" value="WH-like_DNA-bd_sf"/>
</dbReference>
<dbReference type="AlphaFoldDB" id="U4TP37"/>